<evidence type="ECO:0000256" key="3">
    <source>
        <dbReference type="SAM" id="SignalP"/>
    </source>
</evidence>
<feature type="region of interest" description="Disordered" evidence="1">
    <location>
        <begin position="313"/>
        <end position="374"/>
    </location>
</feature>
<keyword evidence="5" id="KW-1185">Reference proteome</keyword>
<proteinExistence type="predicted"/>
<dbReference type="Proteomes" id="UP000010931">
    <property type="component" value="Unassembled WGS sequence"/>
</dbReference>
<accession>L7EV19</accession>
<evidence type="ECO:0000256" key="1">
    <source>
        <dbReference type="SAM" id="MobiDB-lite"/>
    </source>
</evidence>
<feature type="compositionally biased region" description="Low complexity" evidence="1">
    <location>
        <begin position="317"/>
        <end position="368"/>
    </location>
</feature>
<organism evidence="4 5">
    <name type="scientific">Streptomyces turgidiscabies (strain Car8)</name>
    <dbReference type="NCBI Taxonomy" id="698760"/>
    <lineage>
        <taxon>Bacteria</taxon>
        <taxon>Bacillati</taxon>
        <taxon>Actinomycetota</taxon>
        <taxon>Actinomycetes</taxon>
        <taxon>Kitasatosporales</taxon>
        <taxon>Streptomycetaceae</taxon>
        <taxon>Streptomyces</taxon>
    </lineage>
</organism>
<dbReference type="AlphaFoldDB" id="L7EV19"/>
<dbReference type="EMBL" id="AEJB01000530">
    <property type="protein sequence ID" value="ELP63258.1"/>
    <property type="molecule type" value="Genomic_DNA"/>
</dbReference>
<reference evidence="4 5" key="1">
    <citation type="journal article" date="2011" name="Plasmid">
        <title>Streptomyces turgidiscabies Car8 contains a modular pathogenicity island that shares virulence genes with other actinobacterial plant pathogens.</title>
        <authorList>
            <person name="Huguet-Tapia J.C."/>
            <person name="Badger J.H."/>
            <person name="Loria R."/>
            <person name="Pettis G.S."/>
        </authorList>
    </citation>
    <scope>NUCLEOTIDE SEQUENCE [LARGE SCALE GENOMIC DNA]</scope>
    <source>
        <strain evidence="4 5">Car8</strain>
    </source>
</reference>
<gene>
    <name evidence="4" type="ORF">STRTUCAR8_05145</name>
</gene>
<dbReference type="STRING" id="85558.T45_00902"/>
<comment type="caution">
    <text evidence="4">The sequence shown here is derived from an EMBL/GenBank/DDBJ whole genome shotgun (WGS) entry which is preliminary data.</text>
</comment>
<keyword evidence="2" id="KW-0812">Transmembrane</keyword>
<feature type="signal peptide" evidence="3">
    <location>
        <begin position="1"/>
        <end position="17"/>
    </location>
</feature>
<name>L7EV19_STRT8</name>
<keyword evidence="2" id="KW-1133">Transmembrane helix</keyword>
<protein>
    <submittedName>
        <fullName evidence="4">LPXTG cell wall anchor domain protein</fullName>
    </submittedName>
</protein>
<feature type="transmembrane region" description="Helical" evidence="2">
    <location>
        <begin position="378"/>
        <end position="400"/>
    </location>
</feature>
<dbReference type="PATRIC" id="fig|698760.3.peg.7841"/>
<sequence>MLMSLGSVAATAPTVWAAPGAPTPSAGPSQTCCHTELAVDGPAAVGLAGQPVEFTEKITNTSATESEDVFLNLVADAGVGMPENGLAIWYRADNGAWAKVPLEYSDGSFQGALPLTVTLGPGKSRVLHLRLGLPMGEPHNGDSDGGADSVKLTSSVGAADGSWVLQARDVRTVAVKGMTSSFTGVPATAVPGGAPVEFKATVANTTASDYVNVSSVLFTDRYATVRVFRAGEWVTLKPVFEAAEPDTAGFYLRGHDYAVSTGATSTVRVRISWQKNAPLGRTRLVQSVIVNEGGSVPFRGTYVGAASAQVTLTGGRSASPSPSQSPTASASASESASSGGTPTPTPTGPTTSAPAPTPSATSPASTGTQLASTGSDQAGTLVLSLGGGALVLAGGSLAAYTRLRRRA</sequence>
<evidence type="ECO:0000313" key="4">
    <source>
        <dbReference type="EMBL" id="ELP63258.1"/>
    </source>
</evidence>
<evidence type="ECO:0000313" key="5">
    <source>
        <dbReference type="Proteomes" id="UP000010931"/>
    </source>
</evidence>
<evidence type="ECO:0000256" key="2">
    <source>
        <dbReference type="SAM" id="Phobius"/>
    </source>
</evidence>
<keyword evidence="3" id="KW-0732">Signal</keyword>
<feature type="chain" id="PRO_5003973190" evidence="3">
    <location>
        <begin position="18"/>
        <end position="407"/>
    </location>
</feature>
<keyword evidence="2" id="KW-0472">Membrane</keyword>